<dbReference type="InterPro" id="IPR002347">
    <property type="entry name" value="SDR_fam"/>
</dbReference>
<proteinExistence type="inferred from homology"/>
<keyword evidence="2" id="KW-0560">Oxidoreductase</keyword>
<dbReference type="GO" id="GO:0016491">
    <property type="term" value="F:oxidoreductase activity"/>
    <property type="evidence" value="ECO:0007669"/>
    <property type="project" value="UniProtKB-KW"/>
</dbReference>
<evidence type="ECO:0000313" key="5">
    <source>
        <dbReference type="Proteomes" id="UP001367676"/>
    </source>
</evidence>
<protein>
    <submittedName>
        <fullName evidence="4">Uncharacterized protein</fullName>
    </submittedName>
</protein>
<sequence length="250" mass="27129">MERFAGKVAVVTGASGGIPSAITRELLKWNLTVVGLDVNMDNMKAFQDELFKNAGTDVGKFYPLKCDITNDDEIRKTFDWIKGQLKSVSILINGAGIASPQDNDLQKVSAELFDTIFGANAKGTILCAKEAMNLMMENSEPGHIINICSITGYDTHCHQGNTMYVASKHAVRVFSDGLRREITRKRANIKVTTLSPGLVSTELAGKTTFGNIGGKEEILKPEDIAKGCISILNTPHHVLASVASIEFQID</sequence>
<evidence type="ECO:0000313" key="4">
    <source>
        <dbReference type="EMBL" id="KAK7586021.1"/>
    </source>
</evidence>
<dbReference type="InterPro" id="IPR036291">
    <property type="entry name" value="NAD(P)-bd_dom_sf"/>
</dbReference>
<evidence type="ECO:0000256" key="2">
    <source>
        <dbReference type="ARBA" id="ARBA00023002"/>
    </source>
</evidence>
<dbReference type="SUPFAM" id="SSF51735">
    <property type="entry name" value="NAD(P)-binding Rossmann-fold domains"/>
    <property type="match status" value="1"/>
</dbReference>
<dbReference type="EMBL" id="JBBCAQ010000027">
    <property type="protein sequence ID" value="KAK7586021.1"/>
    <property type="molecule type" value="Genomic_DNA"/>
</dbReference>
<evidence type="ECO:0000256" key="1">
    <source>
        <dbReference type="ARBA" id="ARBA00006484"/>
    </source>
</evidence>
<dbReference type="PANTHER" id="PTHR43115">
    <property type="entry name" value="DEHYDROGENASE/REDUCTASE SDR FAMILY MEMBER 11"/>
    <property type="match status" value="1"/>
</dbReference>
<dbReference type="AlphaFoldDB" id="A0AAN9TI02"/>
<dbReference type="PANTHER" id="PTHR43115:SF4">
    <property type="entry name" value="DEHYDROGENASE_REDUCTASE SDR FAMILY MEMBER 11"/>
    <property type="match status" value="1"/>
</dbReference>
<dbReference type="PRINTS" id="PR00080">
    <property type="entry name" value="SDRFAMILY"/>
</dbReference>
<comment type="similarity">
    <text evidence="1 3">Belongs to the short-chain dehydrogenases/reductases (SDR) family.</text>
</comment>
<name>A0AAN9TI02_9HEMI</name>
<comment type="caution">
    <text evidence="4">The sequence shown here is derived from an EMBL/GenBank/DDBJ whole genome shotgun (WGS) entry which is preliminary data.</text>
</comment>
<reference evidence="4 5" key="1">
    <citation type="submission" date="2024-03" db="EMBL/GenBank/DDBJ databases">
        <title>Adaptation during the transition from Ophiocordyceps entomopathogen to insect associate is accompanied by gene loss and intensified selection.</title>
        <authorList>
            <person name="Ward C.M."/>
            <person name="Onetto C.A."/>
            <person name="Borneman A.R."/>
        </authorList>
    </citation>
    <scope>NUCLEOTIDE SEQUENCE [LARGE SCALE GENOMIC DNA]</scope>
    <source>
        <strain evidence="4">AWRI1</strain>
        <tissue evidence="4">Single Adult Female</tissue>
    </source>
</reference>
<gene>
    <name evidence="4" type="ORF">V9T40_003897</name>
</gene>
<dbReference type="PRINTS" id="PR00081">
    <property type="entry name" value="GDHRDH"/>
</dbReference>
<evidence type="ECO:0000256" key="3">
    <source>
        <dbReference type="RuleBase" id="RU000363"/>
    </source>
</evidence>
<organism evidence="4 5">
    <name type="scientific">Parthenolecanium corni</name>
    <dbReference type="NCBI Taxonomy" id="536013"/>
    <lineage>
        <taxon>Eukaryota</taxon>
        <taxon>Metazoa</taxon>
        <taxon>Ecdysozoa</taxon>
        <taxon>Arthropoda</taxon>
        <taxon>Hexapoda</taxon>
        <taxon>Insecta</taxon>
        <taxon>Pterygota</taxon>
        <taxon>Neoptera</taxon>
        <taxon>Paraneoptera</taxon>
        <taxon>Hemiptera</taxon>
        <taxon>Sternorrhyncha</taxon>
        <taxon>Coccoidea</taxon>
        <taxon>Coccidae</taxon>
        <taxon>Parthenolecanium</taxon>
    </lineage>
</organism>
<accession>A0AAN9TI02</accession>
<keyword evidence="5" id="KW-1185">Reference proteome</keyword>
<dbReference type="Gene3D" id="3.40.50.720">
    <property type="entry name" value="NAD(P)-binding Rossmann-like Domain"/>
    <property type="match status" value="1"/>
</dbReference>
<dbReference type="Proteomes" id="UP001367676">
    <property type="component" value="Unassembled WGS sequence"/>
</dbReference>
<dbReference type="Pfam" id="PF00106">
    <property type="entry name" value="adh_short"/>
    <property type="match status" value="1"/>
</dbReference>